<proteinExistence type="predicted"/>
<dbReference type="HOGENOM" id="CLU_2696368_0_0_0"/>
<dbReference type="KEGG" id="aco:Amico_0955"/>
<keyword evidence="1" id="KW-1133">Transmembrane helix</keyword>
<gene>
    <name evidence="2" type="ordered locus">Amico_0955</name>
</gene>
<keyword evidence="1" id="KW-0812">Transmembrane</keyword>
<evidence type="ECO:0000313" key="3">
    <source>
        <dbReference type="Proteomes" id="UP000002366"/>
    </source>
</evidence>
<organism evidence="2 3">
    <name type="scientific">Aminobacterium colombiense (strain DSM 12261 / ALA-1)</name>
    <dbReference type="NCBI Taxonomy" id="572547"/>
    <lineage>
        <taxon>Bacteria</taxon>
        <taxon>Thermotogati</taxon>
        <taxon>Synergistota</taxon>
        <taxon>Synergistia</taxon>
        <taxon>Synergistales</taxon>
        <taxon>Aminobacteriaceae</taxon>
        <taxon>Aminobacterium</taxon>
    </lineage>
</organism>
<evidence type="ECO:0000256" key="1">
    <source>
        <dbReference type="SAM" id="Phobius"/>
    </source>
</evidence>
<reference evidence="2 3" key="1">
    <citation type="journal article" date="2010" name="Stand. Genomic Sci.">
        <title>Complete genome sequence of Aminobacterium colombiense type strain (ALA-1).</title>
        <authorList>
            <person name="Chertkov O."/>
            <person name="Sikorski J."/>
            <person name="Brambilla E."/>
            <person name="Lapidus A."/>
            <person name="Copeland A."/>
            <person name="Glavina Del Rio T."/>
            <person name="Nolan M."/>
            <person name="Lucas S."/>
            <person name="Tice H."/>
            <person name="Cheng J.F."/>
            <person name="Han C."/>
            <person name="Detter J.C."/>
            <person name="Bruce D."/>
            <person name="Tapia R."/>
            <person name="Goodwin L."/>
            <person name="Pitluck S."/>
            <person name="Liolios K."/>
            <person name="Ivanova N."/>
            <person name="Mavromatis K."/>
            <person name="Ovchinnikova G."/>
            <person name="Pati A."/>
            <person name="Chen A."/>
            <person name="Palaniappan K."/>
            <person name="Land M."/>
            <person name="Hauser L."/>
            <person name="Chang Y.J."/>
            <person name="Jeffries C.D."/>
            <person name="Spring S."/>
            <person name="Rohde M."/>
            <person name="Goker M."/>
            <person name="Bristow J."/>
            <person name="Eisen J.A."/>
            <person name="Markowitz V."/>
            <person name="Hugenholtz P."/>
            <person name="Kyrpides N.C."/>
            <person name="Klenk H.P."/>
        </authorList>
    </citation>
    <scope>NUCLEOTIDE SEQUENCE [LARGE SCALE GENOMIC DNA]</scope>
    <source>
        <strain evidence="3">DSM 12261 / ALA-1</strain>
    </source>
</reference>
<sequence length="73" mass="8281">MLSCALLVEYYGLSEVMLTRVEHLKPGFNKKDRVGLLIIFEAAGVAPLLLICLMNMLHRFKPIDFSNAKPRSF</sequence>
<feature type="transmembrane region" description="Helical" evidence="1">
    <location>
        <begin position="34"/>
        <end position="57"/>
    </location>
</feature>
<keyword evidence="3" id="KW-1185">Reference proteome</keyword>
<name>D5EEU8_AMICL</name>
<keyword evidence="1" id="KW-0472">Membrane</keyword>
<dbReference type="Proteomes" id="UP000002366">
    <property type="component" value="Chromosome"/>
</dbReference>
<dbReference type="EMBL" id="CP001997">
    <property type="protein sequence ID" value="ADE57080.1"/>
    <property type="molecule type" value="Genomic_DNA"/>
</dbReference>
<dbReference type="AlphaFoldDB" id="D5EEU8"/>
<protein>
    <submittedName>
        <fullName evidence="2">Uncharacterized protein</fullName>
    </submittedName>
</protein>
<accession>D5EEU8</accession>
<evidence type="ECO:0000313" key="2">
    <source>
        <dbReference type="EMBL" id="ADE57080.1"/>
    </source>
</evidence>